<dbReference type="InterPro" id="IPR010133">
    <property type="entry name" value="Bacteriocin_signal_seq"/>
</dbReference>
<reference evidence="8 11" key="1">
    <citation type="submission" date="2017-05" db="EMBL/GenBank/DDBJ databases">
        <title>Genome sequence of Pediococcus pentosaceus strain SRCM100892.</title>
        <authorList>
            <person name="Cho S.H."/>
        </authorList>
    </citation>
    <scope>NUCLEOTIDE SEQUENCE [LARGE SCALE GENOMIC DNA]</scope>
    <source>
        <strain evidence="8 11">SRCM100892</strain>
    </source>
</reference>
<reference evidence="10" key="5">
    <citation type="submission" date="2020-11" db="EMBL/GenBank/DDBJ databases">
        <title>Antibiotic susceptibility profiles of Pediococcus pentosaceus from various origins and their implications for the safety assessment of strains with food-technology applications.</title>
        <authorList>
            <person name="Shani N."/>
            <person name="Oberhaensli S."/>
            <person name="Arias E."/>
        </authorList>
    </citation>
    <scope>NUCLEOTIDE SEQUENCE</scope>
    <source>
        <strain evidence="10">FAM 19164</strain>
    </source>
</reference>
<dbReference type="EMBL" id="JADOFV010000002">
    <property type="protein sequence ID" value="MBF7127145.1"/>
    <property type="molecule type" value="Genomic_DNA"/>
</dbReference>
<organism evidence="8 11">
    <name type="scientific">Pediococcus pentosaceus</name>
    <dbReference type="NCBI Taxonomy" id="1255"/>
    <lineage>
        <taxon>Bacteria</taxon>
        <taxon>Bacillati</taxon>
        <taxon>Bacillota</taxon>
        <taxon>Bacilli</taxon>
        <taxon>Lactobacillales</taxon>
        <taxon>Lactobacillaceae</taxon>
        <taxon>Pediococcus</taxon>
    </lineage>
</organism>
<dbReference type="EMBL" id="WENB01000002">
    <property type="protein sequence ID" value="KAF0413893.1"/>
    <property type="molecule type" value="Genomic_DNA"/>
</dbReference>
<evidence type="ECO:0000313" key="11">
    <source>
        <dbReference type="Proteomes" id="UP000196118"/>
    </source>
</evidence>
<dbReference type="InterPro" id="IPR023384">
    <property type="entry name" value="Bacteriocin_IIa_CS"/>
</dbReference>
<evidence type="ECO:0000256" key="4">
    <source>
        <dbReference type="ARBA" id="ARBA00022529"/>
    </source>
</evidence>
<comment type="similarity">
    <text evidence="2">Belongs to the bacteriocin class IIA/YGNGV family.</text>
</comment>
<dbReference type="GO" id="GO:0042742">
    <property type="term" value="P:defense response to bacterium"/>
    <property type="evidence" value="ECO:0007669"/>
    <property type="project" value="UniProtKB-KW"/>
</dbReference>
<keyword evidence="6" id="KW-0078">Bacteriocin</keyword>
<evidence type="ECO:0000256" key="2">
    <source>
        <dbReference type="ARBA" id="ARBA00007999"/>
    </source>
</evidence>
<reference evidence="9" key="2">
    <citation type="submission" date="2019-10" db="EMBL/GenBank/DDBJ databases">
        <authorList>
            <person name="Irmler S."/>
            <person name="Berthoud H."/>
            <person name="Roetschi A."/>
            <person name="Arias E."/>
            <person name="Shani N."/>
            <person name="Wuethrich D."/>
            <person name="Bruggmann R."/>
        </authorList>
    </citation>
    <scope>NUCLEOTIDE SEQUENCE</scope>
    <source>
        <strain evidence="9">FAM13073</strain>
    </source>
</reference>
<sequence length="60" mass="6659">MTEIKVLNDKELKNVVGGKYYGNGVHCGKKTCYVDWGQATASIGKIIVNGWTQHGPWAHR</sequence>
<protein>
    <submittedName>
        <fullName evidence="8 9">Bacteriocin</fullName>
    </submittedName>
    <submittedName>
        <fullName evidence="10">Class II bacteriocin</fullName>
    </submittedName>
</protein>
<dbReference type="InterPro" id="IPR023388">
    <property type="entry name" value="Bacteriocin_IIa_dom_sf"/>
</dbReference>
<dbReference type="AlphaFoldDB" id="A0A1Y0VR55"/>
<keyword evidence="3" id="KW-0964">Secreted</keyword>
<dbReference type="SMR" id="A0A1Y0VR55"/>
<dbReference type="Gene3D" id="1.20.5.130">
    <property type="match status" value="1"/>
</dbReference>
<dbReference type="GO" id="GO:0031640">
    <property type="term" value="P:killing of cells of another organism"/>
    <property type="evidence" value="ECO:0007669"/>
    <property type="project" value="UniProtKB-KW"/>
</dbReference>
<reference evidence="9" key="3">
    <citation type="submission" date="2019-12" db="EMBL/GenBank/DDBJ databases">
        <title>SpeciesPrimer: A bioinformatics pipeline dedicated to the design of qPCR primers for the quantification of bacterial species.</title>
        <authorList>
            <person name="Dreier M."/>
            <person name="Berthoud H."/>
            <person name="Shani N."/>
            <person name="Wechsler D."/>
            <person name="Junier P."/>
        </authorList>
    </citation>
    <scope>NUCLEOTIDE SEQUENCE</scope>
    <source>
        <strain evidence="9">FAM13073</strain>
    </source>
</reference>
<keyword evidence="4" id="KW-0929">Antimicrobial</keyword>
<dbReference type="RefSeq" id="WP_011672822.1">
    <property type="nucleotide sequence ID" value="NZ_BJZY01000007.1"/>
</dbReference>
<accession>A0A1Y0VR55</accession>
<comment type="subcellular location">
    <subcellularLocation>
        <location evidence="1">Secreted</location>
    </subcellularLocation>
</comment>
<dbReference type="InterPro" id="IPR002633">
    <property type="entry name" value="Bacteriocin_IIa"/>
</dbReference>
<dbReference type="Proteomes" id="UP000196118">
    <property type="component" value="Chromosome"/>
</dbReference>
<keyword evidence="7" id="KW-1015">Disulfide bond</keyword>
<keyword evidence="12" id="KW-1185">Reference proteome</keyword>
<evidence type="ECO:0000256" key="5">
    <source>
        <dbReference type="ARBA" id="ARBA00023022"/>
    </source>
</evidence>
<evidence type="ECO:0000256" key="6">
    <source>
        <dbReference type="ARBA" id="ARBA00023048"/>
    </source>
</evidence>
<dbReference type="EMBL" id="CP021474">
    <property type="protein sequence ID" value="ARW20681.1"/>
    <property type="molecule type" value="Genomic_DNA"/>
</dbReference>
<name>A0A1Y0VR55_PEDPE</name>
<evidence type="ECO:0000313" key="12">
    <source>
        <dbReference type="Proteomes" id="UP000472573"/>
    </source>
</evidence>
<dbReference type="Pfam" id="PF01721">
    <property type="entry name" value="Bacteriocin_II"/>
    <property type="match status" value="1"/>
</dbReference>
<reference evidence="12" key="4">
    <citation type="submission" date="2020-03" db="EMBL/GenBank/DDBJ databases">
        <title>SpeciesPrimer: A bioinformatics pipeline dedicated to the design of qPCR primers for the quantification of bacterial species.</title>
        <authorList>
            <person name="Dreier M."/>
            <person name="Berthoud H."/>
            <person name="Shani N."/>
            <person name="Wechsler D."/>
            <person name="Junier P."/>
        </authorList>
    </citation>
    <scope>NUCLEOTIDE SEQUENCE [LARGE SCALE GENOMIC DNA]</scope>
    <source>
        <strain evidence="12">FAM13073</strain>
    </source>
</reference>
<evidence type="ECO:0000313" key="8">
    <source>
        <dbReference type="EMBL" id="ARW20681.1"/>
    </source>
</evidence>
<evidence type="ECO:0000313" key="9">
    <source>
        <dbReference type="EMBL" id="KAF0413893.1"/>
    </source>
</evidence>
<evidence type="ECO:0000256" key="3">
    <source>
        <dbReference type="ARBA" id="ARBA00022525"/>
    </source>
</evidence>
<proteinExistence type="inferred from homology"/>
<keyword evidence="5" id="KW-0044">Antibiotic</keyword>
<evidence type="ECO:0000256" key="1">
    <source>
        <dbReference type="ARBA" id="ARBA00004613"/>
    </source>
</evidence>
<dbReference type="Proteomes" id="UP000472573">
    <property type="component" value="Unassembled WGS sequence"/>
</dbReference>
<dbReference type="GeneID" id="33062359"/>
<dbReference type="GO" id="GO:0005576">
    <property type="term" value="C:extracellular region"/>
    <property type="evidence" value="ECO:0007669"/>
    <property type="project" value="UniProtKB-SubCell"/>
</dbReference>
<dbReference type="NCBIfam" id="TIGR01847">
    <property type="entry name" value="bacteriocin_sig"/>
    <property type="match status" value="1"/>
</dbReference>
<dbReference type="Proteomes" id="UP000743107">
    <property type="component" value="Unassembled WGS sequence"/>
</dbReference>
<evidence type="ECO:0000313" key="10">
    <source>
        <dbReference type="EMBL" id="MBF7127145.1"/>
    </source>
</evidence>
<evidence type="ECO:0000256" key="7">
    <source>
        <dbReference type="ARBA" id="ARBA00023157"/>
    </source>
</evidence>
<gene>
    <name evidence="9" type="ORF">GBO79_03205</name>
    <name evidence="10" type="ORF">ITQ97_04870</name>
    <name evidence="8" type="ORF">S100892_02146</name>
</gene>
<dbReference type="PROSITE" id="PS60030">
    <property type="entry name" value="BACTERIOCIN_IIA"/>
    <property type="match status" value="1"/>
</dbReference>